<proteinExistence type="predicted"/>
<protein>
    <submittedName>
        <fullName evidence="1">Uncharacterized protein</fullName>
    </submittedName>
</protein>
<gene>
    <name evidence="1" type="ORF">S06H3_53883</name>
</gene>
<feature type="non-terminal residue" evidence="1">
    <location>
        <position position="1"/>
    </location>
</feature>
<comment type="caution">
    <text evidence="1">The sequence shown here is derived from an EMBL/GenBank/DDBJ whole genome shotgun (WGS) entry which is preliminary data.</text>
</comment>
<sequence length="45" mass="5188">TFDGYSPKYHGIHNPEEVIAWFRDAGLINIRTLPFDTSVRGQRPD</sequence>
<accession>X1PQW3</accession>
<name>X1PQW3_9ZZZZ</name>
<dbReference type="AlphaFoldDB" id="X1PQW3"/>
<evidence type="ECO:0000313" key="1">
    <source>
        <dbReference type="EMBL" id="GAI58627.1"/>
    </source>
</evidence>
<organism evidence="1">
    <name type="scientific">marine sediment metagenome</name>
    <dbReference type="NCBI Taxonomy" id="412755"/>
    <lineage>
        <taxon>unclassified sequences</taxon>
        <taxon>metagenomes</taxon>
        <taxon>ecological metagenomes</taxon>
    </lineage>
</organism>
<reference evidence="1" key="1">
    <citation type="journal article" date="2014" name="Front. Microbiol.">
        <title>High frequency of phylogenetically diverse reductive dehalogenase-homologous genes in deep subseafloor sedimentary metagenomes.</title>
        <authorList>
            <person name="Kawai M."/>
            <person name="Futagami T."/>
            <person name="Toyoda A."/>
            <person name="Takaki Y."/>
            <person name="Nishi S."/>
            <person name="Hori S."/>
            <person name="Arai W."/>
            <person name="Tsubouchi T."/>
            <person name="Morono Y."/>
            <person name="Uchiyama I."/>
            <person name="Ito T."/>
            <person name="Fujiyama A."/>
            <person name="Inagaki F."/>
            <person name="Takami H."/>
        </authorList>
    </citation>
    <scope>NUCLEOTIDE SEQUENCE</scope>
    <source>
        <strain evidence="1">Expedition CK06-06</strain>
    </source>
</reference>
<dbReference type="EMBL" id="BARV01034400">
    <property type="protein sequence ID" value="GAI58627.1"/>
    <property type="molecule type" value="Genomic_DNA"/>
</dbReference>